<evidence type="ECO:0000256" key="1">
    <source>
        <dbReference type="SAM" id="MobiDB-lite"/>
    </source>
</evidence>
<evidence type="ECO:0000313" key="3">
    <source>
        <dbReference type="Proteomes" id="UP000595140"/>
    </source>
</evidence>
<sequence length="517" mass="55454">MVCGFWEGRRGFEGLGFWDVTVGSLRSEMMMDKEEELALFNEMRRREKVGNGELLLLEKSDEFDALLGSKDGSSSILNGGGRACMPAPTMVADDFLYSENDKNDYEWLLTPPGTPLFPSLEMESQKTVMSQLGSLKPRPTALKSGPANPLEATVRSNLTSRKPQSSSPELTTSTPSIRRPSSSSSLRPSTPTNRSTLNNPTKPELNTTMSKTSTSTRPTRSSTPTCGPVASSTKTTVAPRSSTPTRQPIPGSKPISSYKPTPRAATPTRRPSSSSIAIKPSTTPTKNPSSPDVNPVPTKASDIPRVSADAPPNLMTSLPQDRPPSATRGRPRIPVPRSSSIEPVGTGKVRRQSCSPARGRLPNRTTVHGSGSSVPILAMSRLHAKANDNVSPVVVGAKMVERVVNMRKLAPPRQDNETSPNRNLSSKSPSLESSGFGRNLSKKSLDMAIRHMDIRRTVPSNLRPLAAKIPASSVHSVRTRSTGRGMTASKSDSPSHATTNNNDSSEVSANEVDGDNV</sequence>
<gene>
    <name evidence="2" type="ORF">CCAM_LOCUS22935</name>
</gene>
<evidence type="ECO:0000313" key="2">
    <source>
        <dbReference type="EMBL" id="VFQ81159.1"/>
    </source>
</evidence>
<feature type="compositionally biased region" description="Low complexity" evidence="1">
    <location>
        <begin position="260"/>
        <end position="291"/>
    </location>
</feature>
<dbReference type="OrthoDB" id="1929779at2759"/>
<dbReference type="GO" id="GO:0043622">
    <property type="term" value="P:cortical microtubule organization"/>
    <property type="evidence" value="ECO:0007669"/>
    <property type="project" value="TreeGrafter"/>
</dbReference>
<dbReference type="Proteomes" id="UP000595140">
    <property type="component" value="Unassembled WGS sequence"/>
</dbReference>
<feature type="compositionally biased region" description="Polar residues" evidence="1">
    <location>
        <begin position="473"/>
        <end position="508"/>
    </location>
</feature>
<accession>A0A484LY22</accession>
<dbReference type="PANTHER" id="PTHR31949:SF20">
    <property type="entry name" value="OS01G0141900 PROTEIN"/>
    <property type="match status" value="1"/>
</dbReference>
<dbReference type="EMBL" id="OOIL02002239">
    <property type="protein sequence ID" value="VFQ81159.1"/>
    <property type="molecule type" value="Genomic_DNA"/>
</dbReference>
<dbReference type="GO" id="GO:0055028">
    <property type="term" value="C:cortical microtubule"/>
    <property type="evidence" value="ECO:0007669"/>
    <property type="project" value="TreeGrafter"/>
</dbReference>
<proteinExistence type="predicted"/>
<reference evidence="2 3" key="1">
    <citation type="submission" date="2018-04" db="EMBL/GenBank/DDBJ databases">
        <authorList>
            <person name="Vogel A."/>
        </authorList>
    </citation>
    <scope>NUCLEOTIDE SEQUENCE [LARGE SCALE GENOMIC DNA]</scope>
</reference>
<name>A0A484LY22_9ASTE</name>
<feature type="region of interest" description="Disordered" evidence="1">
    <location>
        <begin position="408"/>
        <end position="439"/>
    </location>
</feature>
<feature type="compositionally biased region" description="Low complexity" evidence="1">
    <location>
        <begin position="425"/>
        <end position="434"/>
    </location>
</feature>
<feature type="region of interest" description="Disordered" evidence="1">
    <location>
        <begin position="469"/>
        <end position="517"/>
    </location>
</feature>
<organism evidence="2 3">
    <name type="scientific">Cuscuta campestris</name>
    <dbReference type="NCBI Taxonomy" id="132261"/>
    <lineage>
        <taxon>Eukaryota</taxon>
        <taxon>Viridiplantae</taxon>
        <taxon>Streptophyta</taxon>
        <taxon>Embryophyta</taxon>
        <taxon>Tracheophyta</taxon>
        <taxon>Spermatophyta</taxon>
        <taxon>Magnoliopsida</taxon>
        <taxon>eudicotyledons</taxon>
        <taxon>Gunneridae</taxon>
        <taxon>Pentapetalae</taxon>
        <taxon>asterids</taxon>
        <taxon>lamiids</taxon>
        <taxon>Solanales</taxon>
        <taxon>Convolvulaceae</taxon>
        <taxon>Cuscuteae</taxon>
        <taxon>Cuscuta</taxon>
        <taxon>Cuscuta subgen. Grammica</taxon>
        <taxon>Cuscuta sect. Cleistogrammica</taxon>
    </lineage>
</organism>
<dbReference type="AlphaFoldDB" id="A0A484LY22"/>
<feature type="compositionally biased region" description="Polar residues" evidence="1">
    <location>
        <begin position="363"/>
        <end position="372"/>
    </location>
</feature>
<dbReference type="PANTHER" id="PTHR31949">
    <property type="entry name" value="GASTRIC MUCIN-LIKE PROTEIN"/>
    <property type="match status" value="1"/>
</dbReference>
<keyword evidence="3" id="KW-1185">Reference proteome</keyword>
<feature type="compositionally biased region" description="Low complexity" evidence="1">
    <location>
        <begin position="207"/>
        <end position="225"/>
    </location>
</feature>
<feature type="compositionally biased region" description="Polar residues" evidence="1">
    <location>
        <begin position="230"/>
        <end position="246"/>
    </location>
</feature>
<protein>
    <submittedName>
        <fullName evidence="2">Uncharacterized protein</fullName>
    </submittedName>
</protein>
<feature type="compositionally biased region" description="Low complexity" evidence="1">
    <location>
        <begin position="163"/>
        <end position="196"/>
    </location>
</feature>
<feature type="region of interest" description="Disordered" evidence="1">
    <location>
        <begin position="124"/>
        <end position="372"/>
    </location>
</feature>
<feature type="compositionally biased region" description="Polar residues" evidence="1">
    <location>
        <begin position="197"/>
        <end position="206"/>
    </location>
</feature>